<evidence type="ECO:0000256" key="2">
    <source>
        <dbReference type="PROSITE-ProRule" id="PRU00047"/>
    </source>
</evidence>
<feature type="chain" id="PRO_5021492233" description="CCHC-type domain-containing protein" evidence="4">
    <location>
        <begin position="22"/>
        <end position="167"/>
    </location>
</feature>
<dbReference type="InterPro" id="IPR036875">
    <property type="entry name" value="Znf_CCHC_sf"/>
</dbReference>
<dbReference type="Proteomes" id="UP000298390">
    <property type="component" value="Unassembled WGS sequence"/>
</dbReference>
<feature type="region of interest" description="Disordered" evidence="3">
    <location>
        <begin position="116"/>
        <end position="140"/>
    </location>
</feature>
<accession>A0A4Y9Z4E8</accession>
<dbReference type="EMBL" id="SEKV01000020">
    <property type="protein sequence ID" value="TFY68927.1"/>
    <property type="molecule type" value="Genomic_DNA"/>
</dbReference>
<keyword evidence="2" id="KW-0862">Zinc</keyword>
<dbReference type="STRING" id="34475.A0A4Y9Z4E8"/>
<evidence type="ECO:0000256" key="4">
    <source>
        <dbReference type="SAM" id="SignalP"/>
    </source>
</evidence>
<keyword evidence="2" id="KW-0863">Zinc-finger</keyword>
<organism evidence="6 7">
    <name type="scientific">Rhodofomes roseus</name>
    <dbReference type="NCBI Taxonomy" id="34475"/>
    <lineage>
        <taxon>Eukaryota</taxon>
        <taxon>Fungi</taxon>
        <taxon>Dikarya</taxon>
        <taxon>Basidiomycota</taxon>
        <taxon>Agaricomycotina</taxon>
        <taxon>Agaricomycetes</taxon>
        <taxon>Polyporales</taxon>
        <taxon>Rhodofomes</taxon>
    </lineage>
</organism>
<gene>
    <name evidence="6" type="ORF">EVJ58_g714</name>
</gene>
<dbReference type="AlphaFoldDB" id="A0A4Y9Z4E8"/>
<dbReference type="GO" id="GO:0006397">
    <property type="term" value="P:mRNA processing"/>
    <property type="evidence" value="ECO:0007669"/>
    <property type="project" value="UniProtKB-KW"/>
</dbReference>
<dbReference type="PROSITE" id="PS50158">
    <property type="entry name" value="ZF_CCHC"/>
    <property type="match status" value="1"/>
</dbReference>
<evidence type="ECO:0000259" key="5">
    <source>
        <dbReference type="PROSITE" id="PS50158"/>
    </source>
</evidence>
<evidence type="ECO:0000256" key="1">
    <source>
        <dbReference type="ARBA" id="ARBA00022664"/>
    </source>
</evidence>
<dbReference type="GO" id="GO:0003676">
    <property type="term" value="F:nucleic acid binding"/>
    <property type="evidence" value="ECO:0007669"/>
    <property type="project" value="InterPro"/>
</dbReference>
<feature type="signal peptide" evidence="4">
    <location>
        <begin position="1"/>
        <end position="21"/>
    </location>
</feature>
<name>A0A4Y9Z4E8_9APHY</name>
<keyword evidence="2" id="KW-0479">Metal-binding</keyword>
<evidence type="ECO:0000313" key="6">
    <source>
        <dbReference type="EMBL" id="TFY68927.1"/>
    </source>
</evidence>
<reference evidence="6 7" key="1">
    <citation type="submission" date="2019-01" db="EMBL/GenBank/DDBJ databases">
        <title>Genome sequencing of the rare red list fungi Fomitopsis rosea.</title>
        <authorList>
            <person name="Buettner E."/>
            <person name="Kellner H."/>
        </authorList>
    </citation>
    <scope>NUCLEOTIDE SEQUENCE [LARGE SCALE GENOMIC DNA]</scope>
    <source>
        <strain evidence="6 7">DSM 105464</strain>
    </source>
</reference>
<comment type="caution">
    <text evidence="6">The sequence shown here is derived from an EMBL/GenBank/DDBJ whole genome shotgun (WGS) entry which is preliminary data.</text>
</comment>
<dbReference type="GO" id="GO:0008270">
    <property type="term" value="F:zinc ion binding"/>
    <property type="evidence" value="ECO:0007669"/>
    <property type="project" value="UniProtKB-KW"/>
</dbReference>
<proteinExistence type="predicted"/>
<dbReference type="InterPro" id="IPR001878">
    <property type="entry name" value="Znf_CCHC"/>
</dbReference>
<evidence type="ECO:0000313" key="7">
    <source>
        <dbReference type="Proteomes" id="UP000298390"/>
    </source>
</evidence>
<sequence length="167" mass="19286">MGTNDYLNLLITLLACAGVTEERNKIYELKNTIRPELWRSISSHYPPPSDFDGYIEMARNLSAQHQPDRVLANPYGRVDEPMDIDRMTQEERMRHIRDGLCFTCHKPGHCTRECTDNPRRGGGFGRGRGRPQQQPQKTTRVRVVEDWGSMTEEERAEVLPELLKGFQ</sequence>
<feature type="domain" description="CCHC-type" evidence="5">
    <location>
        <begin position="101"/>
        <end position="116"/>
    </location>
</feature>
<keyword evidence="1" id="KW-0507">mRNA processing</keyword>
<dbReference type="SUPFAM" id="SSF57756">
    <property type="entry name" value="Retrovirus zinc finger-like domains"/>
    <property type="match status" value="1"/>
</dbReference>
<protein>
    <recommendedName>
        <fullName evidence="5">CCHC-type domain-containing protein</fullName>
    </recommendedName>
</protein>
<keyword evidence="4" id="KW-0732">Signal</keyword>
<evidence type="ECO:0000256" key="3">
    <source>
        <dbReference type="SAM" id="MobiDB-lite"/>
    </source>
</evidence>